<dbReference type="Pfam" id="PF07679">
    <property type="entry name" value="I-set"/>
    <property type="match status" value="1"/>
</dbReference>
<dbReference type="Gene3D" id="2.60.40.10">
    <property type="entry name" value="Immunoglobulins"/>
    <property type="match status" value="2"/>
</dbReference>
<dbReference type="InterPro" id="IPR013098">
    <property type="entry name" value="Ig_I-set"/>
</dbReference>
<feature type="signal peptide" evidence="4">
    <location>
        <begin position="1"/>
        <end position="18"/>
    </location>
</feature>
<dbReference type="InterPro" id="IPR050504">
    <property type="entry name" value="IgSF_BTN/MOG"/>
</dbReference>
<dbReference type="GO" id="GO:0005102">
    <property type="term" value="F:signaling receptor binding"/>
    <property type="evidence" value="ECO:0007669"/>
    <property type="project" value="TreeGrafter"/>
</dbReference>
<keyword evidence="4" id="KW-0732">Signal</keyword>
<comment type="subcellular location">
    <subcellularLocation>
        <location evidence="1">Membrane</location>
    </subcellularLocation>
</comment>
<dbReference type="InterPro" id="IPR036179">
    <property type="entry name" value="Ig-like_dom_sf"/>
</dbReference>
<reference evidence="6" key="3">
    <citation type="submission" date="2025-09" db="UniProtKB">
        <authorList>
            <consortium name="Ensembl"/>
        </authorList>
    </citation>
    <scope>IDENTIFICATION</scope>
</reference>
<reference evidence="6" key="1">
    <citation type="submission" date="2021-04" db="EMBL/GenBank/DDBJ databases">
        <authorList>
            <consortium name="Wellcome Sanger Institute Data Sharing"/>
        </authorList>
    </citation>
    <scope>NUCLEOTIDE SEQUENCE [LARGE SCALE GENOMIC DNA]</scope>
</reference>
<dbReference type="InterPro" id="IPR007110">
    <property type="entry name" value="Ig-like_dom"/>
</dbReference>
<feature type="domain" description="Ig-like" evidence="5">
    <location>
        <begin position="157"/>
        <end position="221"/>
    </location>
</feature>
<evidence type="ECO:0000256" key="3">
    <source>
        <dbReference type="ARBA" id="ARBA00023319"/>
    </source>
</evidence>
<dbReference type="Ensembl" id="ENSSAUT00010014007.1">
    <property type="protein sequence ID" value="ENSSAUP00010013178.1"/>
    <property type="gene ID" value="ENSSAUG00010006268.1"/>
</dbReference>
<dbReference type="GO" id="GO:0001817">
    <property type="term" value="P:regulation of cytokine production"/>
    <property type="evidence" value="ECO:0007669"/>
    <property type="project" value="TreeGrafter"/>
</dbReference>
<dbReference type="GO" id="GO:0050852">
    <property type="term" value="P:T cell receptor signaling pathway"/>
    <property type="evidence" value="ECO:0007669"/>
    <property type="project" value="TreeGrafter"/>
</dbReference>
<dbReference type="InterPro" id="IPR013106">
    <property type="entry name" value="Ig_V-set"/>
</dbReference>
<organism evidence="6 7">
    <name type="scientific">Sparus aurata</name>
    <name type="common">Gilthead sea bream</name>
    <dbReference type="NCBI Taxonomy" id="8175"/>
    <lineage>
        <taxon>Eukaryota</taxon>
        <taxon>Metazoa</taxon>
        <taxon>Chordata</taxon>
        <taxon>Craniata</taxon>
        <taxon>Vertebrata</taxon>
        <taxon>Euteleostomi</taxon>
        <taxon>Actinopterygii</taxon>
        <taxon>Neopterygii</taxon>
        <taxon>Teleostei</taxon>
        <taxon>Neoteleostei</taxon>
        <taxon>Acanthomorphata</taxon>
        <taxon>Eupercaria</taxon>
        <taxon>Spariformes</taxon>
        <taxon>Sparidae</taxon>
        <taxon>Sparus</taxon>
    </lineage>
</organism>
<accession>A0A671UH47</accession>
<dbReference type="Pfam" id="PF07686">
    <property type="entry name" value="V-set"/>
    <property type="match status" value="1"/>
</dbReference>
<keyword evidence="3" id="KW-0393">Immunoglobulin domain</keyword>
<evidence type="ECO:0000256" key="4">
    <source>
        <dbReference type="SAM" id="SignalP"/>
    </source>
</evidence>
<dbReference type="PANTHER" id="PTHR24100:SF151">
    <property type="entry name" value="ICOS LIGAND"/>
    <property type="match status" value="1"/>
</dbReference>
<keyword evidence="2" id="KW-0472">Membrane</keyword>
<name>A0A671UH47_SPAAU</name>
<dbReference type="SUPFAM" id="SSF48726">
    <property type="entry name" value="Immunoglobulin"/>
    <property type="match status" value="2"/>
</dbReference>
<sequence>MELLPLVCLCLLSCSGDAVRVVVEEDSDAVLPCFPVTKRNLTGQFFDWRKDDQNEVFMYDAGSHYNNGRTGQDEQFKGRVSHFQDQLKNGNASIKIHKTKMADSGIYSCIFPDLQSQTSIIELVVDQVLRDRTGEVSGAAPEPCIRTLYDKLLWRLLQCEAHGDPRPTLKWEDSDNKTLTAEEPKISERGGRFYVTVKTTVTKTDNYSCVATQETLSHQVAAAIPVYIQGEIL</sequence>
<dbReference type="InterPro" id="IPR003599">
    <property type="entry name" value="Ig_sub"/>
</dbReference>
<dbReference type="SMART" id="SM00409">
    <property type="entry name" value="IG"/>
    <property type="match status" value="1"/>
</dbReference>
<evidence type="ECO:0000259" key="5">
    <source>
        <dbReference type="PROSITE" id="PS50835"/>
    </source>
</evidence>
<dbReference type="Proteomes" id="UP000472265">
    <property type="component" value="Chromosome 6"/>
</dbReference>
<gene>
    <name evidence="6" type="primary">LOC115583264</name>
</gene>
<evidence type="ECO:0000256" key="2">
    <source>
        <dbReference type="ARBA" id="ARBA00023136"/>
    </source>
</evidence>
<dbReference type="PANTHER" id="PTHR24100">
    <property type="entry name" value="BUTYROPHILIN"/>
    <property type="match status" value="1"/>
</dbReference>
<dbReference type="GeneTree" id="ENSGT01030000235070"/>
<evidence type="ECO:0000313" key="7">
    <source>
        <dbReference type="Proteomes" id="UP000472265"/>
    </source>
</evidence>
<dbReference type="InterPro" id="IPR013783">
    <property type="entry name" value="Ig-like_fold"/>
</dbReference>
<dbReference type="AlphaFoldDB" id="A0A671UH47"/>
<keyword evidence="7" id="KW-1185">Reference proteome</keyword>
<dbReference type="PROSITE" id="PS50835">
    <property type="entry name" value="IG_LIKE"/>
    <property type="match status" value="2"/>
</dbReference>
<reference evidence="6" key="2">
    <citation type="submission" date="2025-08" db="UniProtKB">
        <authorList>
            <consortium name="Ensembl"/>
        </authorList>
    </citation>
    <scope>IDENTIFICATION</scope>
</reference>
<evidence type="ECO:0000256" key="1">
    <source>
        <dbReference type="ARBA" id="ARBA00004370"/>
    </source>
</evidence>
<evidence type="ECO:0000313" key="6">
    <source>
        <dbReference type="Ensembl" id="ENSSAUP00010013178.1"/>
    </source>
</evidence>
<dbReference type="GO" id="GO:0009897">
    <property type="term" value="C:external side of plasma membrane"/>
    <property type="evidence" value="ECO:0007669"/>
    <property type="project" value="TreeGrafter"/>
</dbReference>
<feature type="chain" id="PRO_5025418194" evidence="4">
    <location>
        <begin position="19"/>
        <end position="233"/>
    </location>
</feature>
<proteinExistence type="predicted"/>
<feature type="domain" description="Ig-like" evidence="5">
    <location>
        <begin position="5"/>
        <end position="121"/>
    </location>
</feature>
<protein>
    <submittedName>
        <fullName evidence="6">Butyrophilin subfamily 1 member A1-like</fullName>
    </submittedName>
</protein>